<dbReference type="PANTHER" id="PTHR38409">
    <property type="entry name" value="MDM10-COMPLEMENTING PROTEIN 1"/>
    <property type="match status" value="1"/>
</dbReference>
<evidence type="ECO:0000256" key="1">
    <source>
        <dbReference type="SAM" id="MobiDB-lite"/>
    </source>
</evidence>
<reference evidence="4" key="1">
    <citation type="journal article" date="2023" name="Mol. Phylogenet. Evol.">
        <title>Genome-scale phylogeny and comparative genomics of the fungal order Sordariales.</title>
        <authorList>
            <person name="Hensen N."/>
            <person name="Bonometti L."/>
            <person name="Westerberg I."/>
            <person name="Brannstrom I.O."/>
            <person name="Guillou S."/>
            <person name="Cros-Aarteil S."/>
            <person name="Calhoun S."/>
            <person name="Haridas S."/>
            <person name="Kuo A."/>
            <person name="Mondo S."/>
            <person name="Pangilinan J."/>
            <person name="Riley R."/>
            <person name="LaButti K."/>
            <person name="Andreopoulos B."/>
            <person name="Lipzen A."/>
            <person name="Chen C."/>
            <person name="Yan M."/>
            <person name="Daum C."/>
            <person name="Ng V."/>
            <person name="Clum A."/>
            <person name="Steindorff A."/>
            <person name="Ohm R.A."/>
            <person name="Martin F."/>
            <person name="Silar P."/>
            <person name="Natvig D.O."/>
            <person name="Lalanne C."/>
            <person name="Gautier V."/>
            <person name="Ament-Velasquez S.L."/>
            <person name="Kruys A."/>
            <person name="Hutchinson M.I."/>
            <person name="Powell A.J."/>
            <person name="Barry K."/>
            <person name="Miller A.N."/>
            <person name="Grigoriev I.V."/>
            <person name="Debuchy R."/>
            <person name="Gladieux P."/>
            <person name="Hiltunen Thoren M."/>
            <person name="Johannesson H."/>
        </authorList>
    </citation>
    <scope>NUCLEOTIDE SEQUENCE</scope>
    <source>
        <strain evidence="4">CBS 118394</strain>
    </source>
</reference>
<name>A0AAE0IUB0_9PEZI</name>
<feature type="transmembrane region" description="Helical" evidence="2">
    <location>
        <begin position="254"/>
        <end position="273"/>
    </location>
</feature>
<dbReference type="AlphaFoldDB" id="A0AAE0IUB0"/>
<keyword evidence="5" id="KW-1185">Reference proteome</keyword>
<feature type="compositionally biased region" description="Low complexity" evidence="1">
    <location>
        <begin position="46"/>
        <end position="81"/>
    </location>
</feature>
<keyword evidence="2" id="KW-0472">Membrane</keyword>
<feature type="transmembrane region" description="Helical" evidence="2">
    <location>
        <begin position="147"/>
        <end position="166"/>
    </location>
</feature>
<proteinExistence type="predicted"/>
<sequence>MDTQSLHSKASQDTLVSLLQLDPLPIESPSSNPNLNTDKDLPPLPEASADAEASDGSVSSSHPTTTTTTTTMASGTSSSIGLSGSGHSAIYYLTRIQRYSSYTFSFFASLHLATTSIIPLAARSVPASESYLLLAREIYQTSLSEPLLIGIPIVTHVGSGIAIRLLRRGHNLRRYGREKGPRHGHGQKSSLSISSLGINSGWPNLSYIALSGYGFTAVLAAHIFMNRALPLAVEGDSANIGLAYVAHGFARHGWISWAAYVALLGLGCGHMVWGWAKWFGLAQGAGWKLERPTGNLTVDKRTRKKRRRMLMGINAGAVAAAGVWAAGGLWVVARGGETPGWVGKLYDGLYAKIPGF</sequence>
<feature type="transmembrane region" description="Helical" evidence="2">
    <location>
        <begin position="310"/>
        <end position="333"/>
    </location>
</feature>
<dbReference type="EMBL" id="JAUEDM010000001">
    <property type="protein sequence ID" value="KAK3331289.1"/>
    <property type="molecule type" value="Genomic_DNA"/>
</dbReference>
<dbReference type="InterPro" id="IPR012472">
    <property type="entry name" value="MCP1_TM"/>
</dbReference>
<feature type="transmembrane region" description="Helical" evidence="2">
    <location>
        <begin position="205"/>
        <end position="225"/>
    </location>
</feature>
<reference evidence="4" key="2">
    <citation type="submission" date="2023-06" db="EMBL/GenBank/DDBJ databases">
        <authorList>
            <consortium name="Lawrence Berkeley National Laboratory"/>
            <person name="Haridas S."/>
            <person name="Hensen N."/>
            <person name="Bonometti L."/>
            <person name="Westerberg I."/>
            <person name="Brannstrom I.O."/>
            <person name="Guillou S."/>
            <person name="Cros-Aarteil S."/>
            <person name="Calhoun S."/>
            <person name="Kuo A."/>
            <person name="Mondo S."/>
            <person name="Pangilinan J."/>
            <person name="Riley R."/>
            <person name="Labutti K."/>
            <person name="Andreopoulos B."/>
            <person name="Lipzen A."/>
            <person name="Chen C."/>
            <person name="Yanf M."/>
            <person name="Daum C."/>
            <person name="Ng V."/>
            <person name="Clum A."/>
            <person name="Steindorff A."/>
            <person name="Ohm R."/>
            <person name="Martin F."/>
            <person name="Silar P."/>
            <person name="Natvig D."/>
            <person name="Lalanne C."/>
            <person name="Gautier V."/>
            <person name="Ament-Velasquez S.L."/>
            <person name="Kruys A."/>
            <person name="Hutchinson M.I."/>
            <person name="Powell A.J."/>
            <person name="Barry K."/>
            <person name="Miller A.N."/>
            <person name="Grigoriev I.V."/>
            <person name="Debuchy R."/>
            <person name="Gladieux P."/>
            <person name="Thoren M.H."/>
            <person name="Johannesson H."/>
        </authorList>
    </citation>
    <scope>NUCLEOTIDE SEQUENCE</scope>
    <source>
        <strain evidence="4">CBS 118394</strain>
    </source>
</reference>
<dbReference type="GO" id="GO:0005741">
    <property type="term" value="C:mitochondrial outer membrane"/>
    <property type="evidence" value="ECO:0007669"/>
    <property type="project" value="TreeGrafter"/>
</dbReference>
<dbReference type="PANTHER" id="PTHR38409:SF1">
    <property type="entry name" value="MITOCHONDRIAL ADAPTER PROTEIN MCP1"/>
    <property type="match status" value="1"/>
</dbReference>
<dbReference type="InterPro" id="IPR039960">
    <property type="entry name" value="MCP1"/>
</dbReference>
<keyword evidence="2" id="KW-1133">Transmembrane helix</keyword>
<feature type="domain" description="Mitochondrial adapter protein MCP1 transmembrane" evidence="3">
    <location>
        <begin position="218"/>
        <end position="337"/>
    </location>
</feature>
<keyword evidence="2" id="KW-0812">Transmembrane</keyword>
<evidence type="ECO:0000259" key="3">
    <source>
        <dbReference type="Pfam" id="PF07950"/>
    </source>
</evidence>
<dbReference type="GO" id="GO:0007005">
    <property type="term" value="P:mitochondrion organization"/>
    <property type="evidence" value="ECO:0007669"/>
    <property type="project" value="TreeGrafter"/>
</dbReference>
<feature type="region of interest" description="Disordered" evidence="1">
    <location>
        <begin position="21"/>
        <end position="81"/>
    </location>
</feature>
<comment type="caution">
    <text evidence="4">The sequence shown here is derived from an EMBL/GenBank/DDBJ whole genome shotgun (WGS) entry which is preliminary data.</text>
</comment>
<organism evidence="4 5">
    <name type="scientific">Apodospora peruviana</name>
    <dbReference type="NCBI Taxonomy" id="516989"/>
    <lineage>
        <taxon>Eukaryota</taxon>
        <taxon>Fungi</taxon>
        <taxon>Dikarya</taxon>
        <taxon>Ascomycota</taxon>
        <taxon>Pezizomycotina</taxon>
        <taxon>Sordariomycetes</taxon>
        <taxon>Sordariomycetidae</taxon>
        <taxon>Sordariales</taxon>
        <taxon>Lasiosphaeriaceae</taxon>
        <taxon>Apodospora</taxon>
    </lineage>
</organism>
<accession>A0AAE0IUB0</accession>
<gene>
    <name evidence="4" type="ORF">B0H66DRAFT_598774</name>
</gene>
<evidence type="ECO:0000313" key="5">
    <source>
        <dbReference type="Proteomes" id="UP001283341"/>
    </source>
</evidence>
<evidence type="ECO:0000313" key="4">
    <source>
        <dbReference type="EMBL" id="KAK3331289.1"/>
    </source>
</evidence>
<evidence type="ECO:0000256" key="2">
    <source>
        <dbReference type="SAM" id="Phobius"/>
    </source>
</evidence>
<protein>
    <recommendedName>
        <fullName evidence="3">Mitochondrial adapter protein MCP1 transmembrane domain-containing protein</fullName>
    </recommendedName>
</protein>
<dbReference type="Proteomes" id="UP001283341">
    <property type="component" value="Unassembled WGS sequence"/>
</dbReference>
<feature type="transmembrane region" description="Helical" evidence="2">
    <location>
        <begin position="102"/>
        <end position="122"/>
    </location>
</feature>
<dbReference type="GO" id="GO:0055088">
    <property type="term" value="P:lipid homeostasis"/>
    <property type="evidence" value="ECO:0007669"/>
    <property type="project" value="InterPro"/>
</dbReference>
<dbReference type="Pfam" id="PF07950">
    <property type="entry name" value="MCP1_TM"/>
    <property type="match status" value="1"/>
</dbReference>